<evidence type="ECO:0000313" key="5">
    <source>
        <dbReference type="Proteomes" id="UP000522688"/>
    </source>
</evidence>
<keyword evidence="4" id="KW-1185">Reference proteome</keyword>
<reference evidence="2 4" key="1">
    <citation type="submission" date="2019-07" db="EMBL/GenBank/DDBJ databases">
        <title>Whole genome shotgun sequence of Frigoribacterium faeni NBRC 103066.</title>
        <authorList>
            <person name="Hosoyama A."/>
            <person name="Uohara A."/>
            <person name="Ohji S."/>
            <person name="Ichikawa N."/>
        </authorList>
    </citation>
    <scope>NUCLEOTIDE SEQUENCE [LARGE SCALE GENOMIC DNA]</scope>
    <source>
        <strain evidence="2 4">NBRC 103066</strain>
    </source>
</reference>
<dbReference type="Proteomes" id="UP000321154">
    <property type="component" value="Unassembled WGS sequence"/>
</dbReference>
<dbReference type="InterPro" id="IPR057204">
    <property type="entry name" value="DUF7882"/>
</dbReference>
<feature type="domain" description="DUF7882" evidence="1">
    <location>
        <begin position="1"/>
        <end position="97"/>
    </location>
</feature>
<evidence type="ECO:0000313" key="3">
    <source>
        <dbReference type="EMBL" id="MBA8814667.1"/>
    </source>
</evidence>
<gene>
    <name evidence="3" type="ORF">FB463_002942</name>
    <name evidence="2" type="ORF">FFA01_29670</name>
</gene>
<protein>
    <recommendedName>
        <fullName evidence="1">DUF7882 domain-containing protein</fullName>
    </recommendedName>
</protein>
<reference evidence="3 5" key="2">
    <citation type="submission" date="2020-07" db="EMBL/GenBank/DDBJ databases">
        <title>Sequencing the genomes of 1000 actinobacteria strains.</title>
        <authorList>
            <person name="Klenk H.-P."/>
        </authorList>
    </citation>
    <scope>NUCLEOTIDE SEQUENCE [LARGE SCALE GENOMIC DNA]</scope>
    <source>
        <strain evidence="3 5">DSM 10309</strain>
    </source>
</reference>
<accession>A0A7W3JKP6</accession>
<dbReference type="Proteomes" id="UP000522688">
    <property type="component" value="Unassembled WGS sequence"/>
</dbReference>
<comment type="caution">
    <text evidence="3">The sequence shown here is derived from an EMBL/GenBank/DDBJ whole genome shotgun (WGS) entry which is preliminary data.</text>
</comment>
<organism evidence="3 5">
    <name type="scientific">Frigoribacterium faeni</name>
    <dbReference type="NCBI Taxonomy" id="145483"/>
    <lineage>
        <taxon>Bacteria</taxon>
        <taxon>Bacillati</taxon>
        <taxon>Actinomycetota</taxon>
        <taxon>Actinomycetes</taxon>
        <taxon>Micrococcales</taxon>
        <taxon>Microbacteriaceae</taxon>
        <taxon>Frigoribacterium</taxon>
    </lineage>
</organism>
<proteinExistence type="predicted"/>
<dbReference type="RefSeq" id="WP_146856978.1">
    <property type="nucleotide sequence ID" value="NZ_BAAAHR010000003.1"/>
</dbReference>
<dbReference type="OrthoDB" id="5123855at2"/>
<dbReference type="AlphaFoldDB" id="A0A7W3JKP6"/>
<evidence type="ECO:0000313" key="2">
    <source>
        <dbReference type="EMBL" id="GEK84658.1"/>
    </source>
</evidence>
<evidence type="ECO:0000259" key="1">
    <source>
        <dbReference type="Pfam" id="PF25355"/>
    </source>
</evidence>
<dbReference type="EMBL" id="BJUV01000048">
    <property type="protein sequence ID" value="GEK84658.1"/>
    <property type="molecule type" value="Genomic_DNA"/>
</dbReference>
<sequence length="108" mass="11901">MGTLVYGSDRFTIEIDDRTLAHLQLAVVAKLRRRESFALTWRDEDGSGQGRTVLWIHEAIPLRFEYAGSRMASVNKAWVDELLATASTTVGMRLTPEPGPDPAVADAS</sequence>
<name>A0A7W3JKP6_9MICO</name>
<evidence type="ECO:0000313" key="4">
    <source>
        <dbReference type="Proteomes" id="UP000321154"/>
    </source>
</evidence>
<dbReference type="EMBL" id="JACGWW010000006">
    <property type="protein sequence ID" value="MBA8814667.1"/>
    <property type="molecule type" value="Genomic_DNA"/>
</dbReference>
<dbReference type="Pfam" id="PF25355">
    <property type="entry name" value="DUF7882"/>
    <property type="match status" value="1"/>
</dbReference>